<feature type="chain" id="PRO_5033799032" description="Protein kinase domain-containing protein" evidence="4">
    <location>
        <begin position="17"/>
        <end position="619"/>
    </location>
</feature>
<feature type="signal peptide" evidence="4">
    <location>
        <begin position="1"/>
        <end position="16"/>
    </location>
</feature>
<dbReference type="SUPFAM" id="SSF56112">
    <property type="entry name" value="Protein kinase-like (PK-like)"/>
    <property type="match status" value="1"/>
</dbReference>
<keyword evidence="8" id="KW-1185">Reference proteome</keyword>
<evidence type="ECO:0000259" key="5">
    <source>
        <dbReference type="PROSITE" id="PS50011"/>
    </source>
</evidence>
<keyword evidence="4" id="KW-0732">Signal</keyword>
<dbReference type="PANTHER" id="PTHR23257">
    <property type="entry name" value="SERINE-THREONINE PROTEIN KINASE"/>
    <property type="match status" value="1"/>
</dbReference>
<dbReference type="Proteomes" id="UP000286097">
    <property type="component" value="Unassembled WGS sequence"/>
</dbReference>
<dbReference type="EMBL" id="QKXF01000128">
    <property type="protein sequence ID" value="RQM16145.1"/>
    <property type="molecule type" value="Genomic_DNA"/>
</dbReference>
<dbReference type="Gene3D" id="1.10.510.10">
    <property type="entry name" value="Transferase(Phosphotransferase) domain 1"/>
    <property type="match status" value="1"/>
</dbReference>
<dbReference type="Proteomes" id="UP000282087">
    <property type="component" value="Unassembled WGS sequence"/>
</dbReference>
<evidence type="ECO:0000313" key="7">
    <source>
        <dbReference type="EMBL" id="RQM16145.1"/>
    </source>
</evidence>
<accession>A0A3M6VKZ1</accession>
<gene>
    <name evidence="7" type="ORF">DD237_004594</name>
    <name evidence="6" type="ORF">DD238_004083</name>
</gene>
<dbReference type="GO" id="GO:0005576">
    <property type="term" value="C:extracellular region"/>
    <property type="evidence" value="ECO:0007669"/>
    <property type="project" value="UniProtKB-SubCell"/>
</dbReference>
<feature type="domain" description="Protein kinase" evidence="5">
    <location>
        <begin position="377"/>
        <end position="619"/>
    </location>
</feature>
<dbReference type="GO" id="GO:0007165">
    <property type="term" value="P:signal transduction"/>
    <property type="evidence" value="ECO:0007669"/>
    <property type="project" value="TreeGrafter"/>
</dbReference>
<dbReference type="GO" id="GO:0005737">
    <property type="term" value="C:cytoplasm"/>
    <property type="evidence" value="ECO:0007669"/>
    <property type="project" value="TreeGrafter"/>
</dbReference>
<evidence type="ECO:0000256" key="1">
    <source>
        <dbReference type="ARBA" id="ARBA00004340"/>
    </source>
</evidence>
<evidence type="ECO:0000313" key="6">
    <source>
        <dbReference type="EMBL" id="RMX66833.1"/>
    </source>
</evidence>
<evidence type="ECO:0000256" key="2">
    <source>
        <dbReference type="ARBA" id="ARBA00004613"/>
    </source>
</evidence>
<reference evidence="8 9" key="1">
    <citation type="submission" date="2018-06" db="EMBL/GenBank/DDBJ databases">
        <title>Comparative genomics of downy mildews reveals potential adaptations to biotrophy.</title>
        <authorList>
            <person name="Fletcher K."/>
            <person name="Klosterman S.J."/>
            <person name="Derevnina L."/>
            <person name="Martin F."/>
            <person name="Koike S."/>
            <person name="Reyes Chin-Wo S."/>
            <person name="Mou B."/>
            <person name="Michelmore R."/>
        </authorList>
    </citation>
    <scope>NUCLEOTIDE SEQUENCE [LARGE SCALE GENOMIC DNA]</scope>
    <source>
        <strain evidence="7 9">R13</strain>
        <strain evidence="6 8">R14</strain>
    </source>
</reference>
<dbReference type="AlphaFoldDB" id="A0A3M6VKZ1"/>
<dbReference type="GO" id="GO:0004672">
    <property type="term" value="F:protein kinase activity"/>
    <property type="evidence" value="ECO:0007669"/>
    <property type="project" value="InterPro"/>
</dbReference>
<evidence type="ECO:0000256" key="3">
    <source>
        <dbReference type="ARBA" id="ARBA00022525"/>
    </source>
</evidence>
<dbReference type="InterPro" id="IPR050167">
    <property type="entry name" value="Ser_Thr_protein_kinase"/>
</dbReference>
<dbReference type="InterPro" id="IPR045379">
    <property type="entry name" value="Crinkler_N"/>
</dbReference>
<dbReference type="InterPro" id="IPR011009">
    <property type="entry name" value="Kinase-like_dom_sf"/>
</dbReference>
<comment type="subcellular location">
    <subcellularLocation>
        <location evidence="1">Host cell</location>
    </subcellularLocation>
    <subcellularLocation>
        <location evidence="2">Secreted</location>
    </subcellularLocation>
</comment>
<dbReference type="Pfam" id="PF20147">
    <property type="entry name" value="Crinkler"/>
    <property type="match status" value="1"/>
</dbReference>
<evidence type="ECO:0000313" key="9">
    <source>
        <dbReference type="Proteomes" id="UP000286097"/>
    </source>
</evidence>
<proteinExistence type="predicted"/>
<dbReference type="SMART" id="SM00220">
    <property type="entry name" value="S_TKc"/>
    <property type="match status" value="1"/>
</dbReference>
<evidence type="ECO:0000256" key="4">
    <source>
        <dbReference type="SAM" id="SignalP"/>
    </source>
</evidence>
<dbReference type="GO" id="GO:0005524">
    <property type="term" value="F:ATP binding"/>
    <property type="evidence" value="ECO:0007669"/>
    <property type="project" value="InterPro"/>
</dbReference>
<organism evidence="6 8">
    <name type="scientific">Peronospora effusa</name>
    <dbReference type="NCBI Taxonomy" id="542832"/>
    <lineage>
        <taxon>Eukaryota</taxon>
        <taxon>Sar</taxon>
        <taxon>Stramenopiles</taxon>
        <taxon>Oomycota</taxon>
        <taxon>Peronosporomycetes</taxon>
        <taxon>Peronosporales</taxon>
        <taxon>Peronosporaceae</taxon>
        <taxon>Peronospora</taxon>
    </lineage>
</organism>
<evidence type="ECO:0000313" key="8">
    <source>
        <dbReference type="Proteomes" id="UP000282087"/>
    </source>
</evidence>
<name>A0A3M6VKZ1_9STRA</name>
<dbReference type="GO" id="GO:0043657">
    <property type="term" value="C:host cell"/>
    <property type="evidence" value="ECO:0007669"/>
    <property type="project" value="UniProtKB-SubCell"/>
</dbReference>
<dbReference type="VEuPathDB" id="FungiDB:DD237_004594"/>
<keyword evidence="3" id="KW-0964">Secreted</keyword>
<dbReference type="InterPro" id="IPR000719">
    <property type="entry name" value="Prot_kinase_dom"/>
</dbReference>
<protein>
    <recommendedName>
        <fullName evidence="5">Protein kinase domain-containing protein</fullName>
    </recommendedName>
</protein>
<sequence>MGLLLLECAIVGQVESTFVVKIDDGQMIGELKEVIKAETATISCDARDLQLFPAKTIDGKWLLSSMEDAKKLKKGETTALIEALTHKDREMQGEDPIADFFADTKTQQTNQIHVLVVVPEEITSLESKMKRRRLLADEDAPDYWMAAIDDEQVTALPLTCEDLRKHLQRALRVKVPISDESFQLIREHNTTGECTSTYDKLFEPVPRRAISDGASIVGGSFVDPLFCGCSGSVSKATYHFLWDSLIAVLFKRISNGTYLRYRNESSSIDLGRPDLCYYCKYSDVCIFRGAEKASGQMQVPLKELCDKLVWKYDAAPYIFGYAAVGLKICLVIIRKDEMTERGAKVETIETYDLSDLHSRLQFFLAMLNLLTLFRPVSKLIEPLGIPEYGNIIAGNGVKISLAEDCVVKTYGFDPIDTFGRFGPFDPYGITSGSVIWNLRNVHHLMKKGSVPNVVELRKTSMKKKHVILSPLGRPVAPRNVHQLLTALRDILKALVAMHAIKIMHRDLRWPNVLKYQDKGDKWFLIDFDDAALSPASKVNHLRAETHAPEILLSSHTVKVDIWSVGYLLRTTNIRNLPAKLITIKEKCLQENPMQRPTAVSLLKSIEELLGVDSAHTNAL</sequence>
<comment type="caution">
    <text evidence="6">The sequence shown here is derived from an EMBL/GenBank/DDBJ whole genome shotgun (WGS) entry which is preliminary data.</text>
</comment>
<dbReference type="EMBL" id="QLLG01000185">
    <property type="protein sequence ID" value="RMX66833.1"/>
    <property type="molecule type" value="Genomic_DNA"/>
</dbReference>
<dbReference type="PROSITE" id="PS50011">
    <property type="entry name" value="PROTEIN_KINASE_DOM"/>
    <property type="match status" value="1"/>
</dbReference>
<dbReference type="Pfam" id="PF00069">
    <property type="entry name" value="Pkinase"/>
    <property type="match status" value="1"/>
</dbReference>